<name>A0A182EZ55_ONCOC</name>
<organism evidence="3">
    <name type="scientific">Onchocerca ochengi</name>
    <name type="common">Filarial nematode worm</name>
    <dbReference type="NCBI Taxonomy" id="42157"/>
    <lineage>
        <taxon>Eukaryota</taxon>
        <taxon>Metazoa</taxon>
        <taxon>Ecdysozoa</taxon>
        <taxon>Nematoda</taxon>
        <taxon>Chromadorea</taxon>
        <taxon>Rhabditida</taxon>
        <taxon>Spirurina</taxon>
        <taxon>Spiruromorpha</taxon>
        <taxon>Filarioidea</taxon>
        <taxon>Onchocercidae</taxon>
        <taxon>Onchocerca</taxon>
    </lineage>
</organism>
<dbReference type="Proteomes" id="UP000271087">
    <property type="component" value="Unassembled WGS sequence"/>
</dbReference>
<dbReference type="STRING" id="42157.A0A182EZ55"/>
<evidence type="ECO:0000313" key="3">
    <source>
        <dbReference type="WBParaSite" id="nOo.2.0.1.t13464-RA"/>
    </source>
</evidence>
<dbReference type="EMBL" id="UYRW01015601">
    <property type="protein sequence ID" value="VDN02164.1"/>
    <property type="molecule type" value="Genomic_DNA"/>
</dbReference>
<evidence type="ECO:0000313" key="1">
    <source>
        <dbReference type="EMBL" id="VDN02164.1"/>
    </source>
</evidence>
<dbReference type="OrthoDB" id="10479826at2759"/>
<reference evidence="1 2" key="2">
    <citation type="submission" date="2018-08" db="EMBL/GenBank/DDBJ databases">
        <authorList>
            <person name="Laetsch R D."/>
            <person name="Stevens L."/>
            <person name="Kumar S."/>
            <person name="Blaxter L. M."/>
        </authorList>
    </citation>
    <scope>NUCLEOTIDE SEQUENCE [LARGE SCALE GENOMIC DNA]</scope>
</reference>
<sequence>MSTSLNQSAQPTIGRIIELLEEINGLDLSPPDRNQPLEDQKKQYEIKKRIVKDKIKRLEIYVDILETINQKWLDLIRQTTKATKKEEE</sequence>
<proteinExistence type="predicted"/>
<dbReference type="WBParaSite" id="nOo.2.0.1.t13464-RA">
    <property type="protein sequence ID" value="nOo.2.0.1.t13464-RA"/>
    <property type="gene ID" value="nOo.2.0.1.g13464"/>
</dbReference>
<protein>
    <submittedName>
        <fullName evidence="3">Mediator of RNA polymerase II transcription subunit 9</fullName>
    </submittedName>
</protein>
<gene>
    <name evidence="1" type="ORF">NOO_LOCUS13464</name>
</gene>
<keyword evidence="2" id="KW-1185">Reference proteome</keyword>
<reference evidence="3" key="1">
    <citation type="submission" date="2016-06" db="UniProtKB">
        <authorList>
            <consortium name="WormBaseParasite"/>
        </authorList>
    </citation>
    <scope>IDENTIFICATION</scope>
</reference>
<dbReference type="AlphaFoldDB" id="A0A182EZ55"/>
<accession>A0A182EZ55</accession>
<evidence type="ECO:0000313" key="2">
    <source>
        <dbReference type="Proteomes" id="UP000271087"/>
    </source>
</evidence>